<dbReference type="Proteomes" id="UP000007800">
    <property type="component" value="Unassembled WGS sequence"/>
</dbReference>
<keyword evidence="2" id="KW-1133">Transmembrane helix</keyword>
<evidence type="ECO:0000256" key="1">
    <source>
        <dbReference type="SAM" id="MobiDB-lite"/>
    </source>
</evidence>
<dbReference type="RefSeq" id="XP_002783440.1">
    <property type="nucleotide sequence ID" value="XM_002783394.1"/>
</dbReference>
<reference evidence="3 4" key="1">
    <citation type="submission" date="2008-07" db="EMBL/GenBank/DDBJ databases">
        <authorList>
            <person name="El-Sayed N."/>
            <person name="Caler E."/>
            <person name="Inman J."/>
            <person name="Amedeo P."/>
            <person name="Hass B."/>
            <person name="Wortman J."/>
        </authorList>
    </citation>
    <scope>NUCLEOTIDE SEQUENCE [LARGE SCALE GENOMIC DNA]</scope>
    <source>
        <strain evidence="4">ATCC 50983 / TXsc</strain>
    </source>
</reference>
<organism evidence="4">
    <name type="scientific">Perkinsus marinus (strain ATCC 50983 / TXsc)</name>
    <dbReference type="NCBI Taxonomy" id="423536"/>
    <lineage>
        <taxon>Eukaryota</taxon>
        <taxon>Sar</taxon>
        <taxon>Alveolata</taxon>
        <taxon>Perkinsozoa</taxon>
        <taxon>Perkinsea</taxon>
        <taxon>Perkinsida</taxon>
        <taxon>Perkinsidae</taxon>
        <taxon>Perkinsus</taxon>
    </lineage>
</organism>
<feature type="transmembrane region" description="Helical" evidence="2">
    <location>
        <begin position="223"/>
        <end position="247"/>
    </location>
</feature>
<evidence type="ECO:0000313" key="4">
    <source>
        <dbReference type="Proteomes" id="UP000007800"/>
    </source>
</evidence>
<keyword evidence="4" id="KW-1185">Reference proteome</keyword>
<keyword evidence="2" id="KW-0812">Transmembrane</keyword>
<evidence type="ECO:0000256" key="2">
    <source>
        <dbReference type="SAM" id="Phobius"/>
    </source>
</evidence>
<feature type="transmembrane region" description="Helical" evidence="2">
    <location>
        <begin position="194"/>
        <end position="211"/>
    </location>
</feature>
<proteinExistence type="predicted"/>
<name>C5KJX8_PERM5</name>
<evidence type="ECO:0000313" key="3">
    <source>
        <dbReference type="EMBL" id="EER15236.1"/>
    </source>
</evidence>
<dbReference type="AlphaFoldDB" id="C5KJX8"/>
<dbReference type="OrthoDB" id="10488141at2759"/>
<accession>C5KJX8</accession>
<dbReference type="InParanoid" id="C5KJX8"/>
<protein>
    <submittedName>
        <fullName evidence="3">Uncharacterized protein</fullName>
    </submittedName>
</protein>
<feature type="region of interest" description="Disordered" evidence="1">
    <location>
        <begin position="34"/>
        <end position="70"/>
    </location>
</feature>
<keyword evidence="2" id="KW-0472">Membrane</keyword>
<dbReference type="GeneID" id="9045964"/>
<sequence length="334" mass="35943">MSPGSSGTTKASLKEEAPLATPVKLTLPTLSGESCWSRTKGVTDGGVGGGSLQAEDDGPGSQSIPAALPRRGDEGMWFRVKGREGARSCMWSVLGRRTSYQMRIIRRRLEKAVLKPRGGGQEAIPEATEHQRCGSHVHSVLGRAGHGAERERLDCHREIAQLKSVSASPQRQQYLSRSWLSMNAPPPGIGHRRTGIAAGAMGMNGITFFFWEGHGYTTHVLGVYMTALSVIITTAEFLPFAVDTLIPWMPFLKHYGSRAVVYLLAAFLCMGEEMGFTSRCAGVLMFMGSAASFAFHRFYPGAMEHALRPGRVVGLDGSTDDGVAMGLIGENPCA</sequence>
<dbReference type="EMBL" id="GG673648">
    <property type="protein sequence ID" value="EER15236.1"/>
    <property type="molecule type" value="Genomic_DNA"/>
</dbReference>
<gene>
    <name evidence="3" type="ORF">Pmar_PMAR006968</name>
</gene>